<name>A0A2P8H1W7_9BACL</name>
<keyword evidence="1" id="KW-0812">Transmembrane</keyword>
<keyword evidence="1" id="KW-1133">Transmembrane helix</keyword>
<gene>
    <name evidence="2" type="ORF">B0H99_106228</name>
</gene>
<protein>
    <submittedName>
        <fullName evidence="2">Collagenase</fullName>
    </submittedName>
</protein>
<dbReference type="InterPro" id="IPR002169">
    <property type="entry name" value="Peptidase_M9A/M9B"/>
</dbReference>
<sequence>MKNSLKVLPLILSSIIVLLGIVLVGGSIFLSKFLEEKTQEELTYFQSIKMLINTNFDSAAERQLKKTNLREDHHHVSIYYESGFSDLLPLTKETLDWAIERNEELFGELDERNVDIIVFENEEDMRQLSDLKNISGFYSEFERLLGIIYYNKEPILQEDELAVYRFQKNILHEYTHYALERKIDKTKADDSTLYPVWFHEGIAEYVGNDKVRIEHSYFQGVPLQELTTHDQWQKARFIDKANVYEQSFFAVKYLVDQYGEESLNELIESVGITRDFEESFVELTGMTIREFEHELHLYYMGN</sequence>
<organism evidence="2 3">
    <name type="scientific">Planomicrobium soli</name>
    <dbReference type="NCBI Taxonomy" id="1176648"/>
    <lineage>
        <taxon>Bacteria</taxon>
        <taxon>Bacillati</taxon>
        <taxon>Bacillota</taxon>
        <taxon>Bacilli</taxon>
        <taxon>Bacillales</taxon>
        <taxon>Caryophanaceae</taxon>
        <taxon>Planomicrobium</taxon>
    </lineage>
</organism>
<feature type="transmembrane region" description="Helical" evidence="1">
    <location>
        <begin position="7"/>
        <end position="30"/>
    </location>
</feature>
<dbReference type="GO" id="GO:0006508">
    <property type="term" value="P:proteolysis"/>
    <property type="evidence" value="ECO:0007669"/>
    <property type="project" value="InterPro"/>
</dbReference>
<evidence type="ECO:0000313" key="2">
    <source>
        <dbReference type="EMBL" id="PSL40209.1"/>
    </source>
</evidence>
<evidence type="ECO:0000256" key="1">
    <source>
        <dbReference type="SAM" id="Phobius"/>
    </source>
</evidence>
<keyword evidence="1" id="KW-0472">Membrane</keyword>
<proteinExistence type="predicted"/>
<evidence type="ECO:0000313" key="3">
    <source>
        <dbReference type="Proteomes" id="UP000242682"/>
    </source>
</evidence>
<dbReference type="Pfam" id="PF01752">
    <property type="entry name" value="Peptidase_M9"/>
    <property type="match status" value="1"/>
</dbReference>
<reference evidence="2 3" key="1">
    <citation type="submission" date="2018-03" db="EMBL/GenBank/DDBJ databases">
        <title>Genomic Encyclopedia of Type Strains, Phase III (KMG-III): the genomes of soil and plant-associated and newly described type strains.</title>
        <authorList>
            <person name="Whitman W."/>
        </authorList>
    </citation>
    <scope>NUCLEOTIDE SEQUENCE [LARGE SCALE GENOMIC DNA]</scope>
    <source>
        <strain evidence="2 3">CGMCC 1.12259</strain>
    </source>
</reference>
<accession>A0A2P8H1W7</accession>
<keyword evidence="3" id="KW-1185">Reference proteome</keyword>
<comment type="caution">
    <text evidence="2">The sequence shown here is derived from an EMBL/GenBank/DDBJ whole genome shotgun (WGS) entry which is preliminary data.</text>
</comment>
<dbReference type="AlphaFoldDB" id="A0A2P8H1W7"/>
<dbReference type="EMBL" id="PYAT01000006">
    <property type="protein sequence ID" value="PSL40209.1"/>
    <property type="molecule type" value="Genomic_DNA"/>
</dbReference>
<dbReference type="GO" id="GO:0004222">
    <property type="term" value="F:metalloendopeptidase activity"/>
    <property type="evidence" value="ECO:0007669"/>
    <property type="project" value="InterPro"/>
</dbReference>
<dbReference type="RefSeq" id="WP_181313640.1">
    <property type="nucleotide sequence ID" value="NZ_PYAT01000006.1"/>
</dbReference>
<dbReference type="Proteomes" id="UP000242682">
    <property type="component" value="Unassembled WGS sequence"/>
</dbReference>
<dbReference type="GO" id="GO:0005576">
    <property type="term" value="C:extracellular region"/>
    <property type="evidence" value="ECO:0007669"/>
    <property type="project" value="InterPro"/>
</dbReference>
<dbReference type="GO" id="GO:0008270">
    <property type="term" value="F:zinc ion binding"/>
    <property type="evidence" value="ECO:0007669"/>
    <property type="project" value="InterPro"/>
</dbReference>
<dbReference type="Gene3D" id="1.10.390.20">
    <property type="match status" value="1"/>
</dbReference>